<dbReference type="AlphaFoldDB" id="K5X7V4"/>
<dbReference type="EMBL" id="JH930469">
    <property type="protein sequence ID" value="EKM58932.1"/>
    <property type="molecule type" value="Genomic_DNA"/>
</dbReference>
<protein>
    <submittedName>
        <fullName evidence="1">Uncharacterized protein</fullName>
    </submittedName>
</protein>
<dbReference type="KEGG" id="pco:PHACADRAFT_249055"/>
<dbReference type="GeneID" id="18914548"/>
<dbReference type="OrthoDB" id="2803100at2759"/>
<evidence type="ECO:0000313" key="1">
    <source>
        <dbReference type="EMBL" id="EKM58932.1"/>
    </source>
</evidence>
<proteinExistence type="predicted"/>
<gene>
    <name evidence="1" type="ORF">PHACADRAFT_249055</name>
</gene>
<dbReference type="InParanoid" id="K5X7V4"/>
<organism evidence="1 2">
    <name type="scientific">Phanerochaete carnosa (strain HHB-10118-sp)</name>
    <name type="common">White-rot fungus</name>
    <name type="synonym">Peniophora carnosa</name>
    <dbReference type="NCBI Taxonomy" id="650164"/>
    <lineage>
        <taxon>Eukaryota</taxon>
        <taxon>Fungi</taxon>
        <taxon>Dikarya</taxon>
        <taxon>Basidiomycota</taxon>
        <taxon>Agaricomycotina</taxon>
        <taxon>Agaricomycetes</taxon>
        <taxon>Polyporales</taxon>
        <taxon>Phanerochaetaceae</taxon>
        <taxon>Phanerochaete</taxon>
    </lineage>
</organism>
<dbReference type="HOGENOM" id="CLU_1046254_0_0_1"/>
<sequence length="266" mass="28797">MPASTQLIACSACRMIPNSTPVAGVEIAPLTIPSEKLGAYVRLPLRELTYSPPPSPTKMSSIPRFESPGFLHGTPSLLDETLTSSISSPSIAHTPMPYATTRDPRQDTASFIGLGISGLFKNDGSVFDGMGVLSKRNESSELGFFMDESSQRFTGESDTQGYPEQQEDAWRQRMSATAELFSQLGIDDAASTHFGGTSYTSFAGLWLPPASLSCSSPIERAQAKAAPLMPSEPETDDVFFTRIPTLGSPFVRQDIFDWMQEVQGPK</sequence>
<reference evidence="1 2" key="1">
    <citation type="journal article" date="2012" name="BMC Genomics">
        <title>Comparative genomics of the white-rot fungi, Phanerochaete carnosa and P. chrysosporium, to elucidate the genetic basis of the distinct wood types they colonize.</title>
        <authorList>
            <person name="Suzuki H."/>
            <person name="MacDonald J."/>
            <person name="Syed K."/>
            <person name="Salamov A."/>
            <person name="Hori C."/>
            <person name="Aerts A."/>
            <person name="Henrissat B."/>
            <person name="Wiebenga A."/>
            <person name="vanKuyk P.A."/>
            <person name="Barry K."/>
            <person name="Lindquist E."/>
            <person name="LaButti K."/>
            <person name="Lapidus A."/>
            <person name="Lucas S."/>
            <person name="Coutinho P."/>
            <person name="Gong Y."/>
            <person name="Samejima M."/>
            <person name="Mahadevan R."/>
            <person name="Abou-Zaid M."/>
            <person name="de Vries R.P."/>
            <person name="Igarashi K."/>
            <person name="Yadav J.S."/>
            <person name="Grigoriev I.V."/>
            <person name="Master E.R."/>
        </authorList>
    </citation>
    <scope>NUCLEOTIDE SEQUENCE [LARGE SCALE GENOMIC DNA]</scope>
    <source>
        <strain evidence="1 2">HHB-10118-sp</strain>
    </source>
</reference>
<accession>K5X7V4</accession>
<dbReference type="Proteomes" id="UP000008370">
    <property type="component" value="Unassembled WGS sequence"/>
</dbReference>
<name>K5X7V4_PHACS</name>
<dbReference type="RefSeq" id="XP_007391520.1">
    <property type="nucleotide sequence ID" value="XM_007391458.1"/>
</dbReference>
<keyword evidence="2" id="KW-1185">Reference proteome</keyword>
<evidence type="ECO:0000313" key="2">
    <source>
        <dbReference type="Proteomes" id="UP000008370"/>
    </source>
</evidence>